<name>A0A9D4ELX5_DREPO</name>
<evidence type="ECO:0000313" key="2">
    <source>
        <dbReference type="Proteomes" id="UP000828390"/>
    </source>
</evidence>
<protein>
    <submittedName>
        <fullName evidence="1">Uncharacterized protein</fullName>
    </submittedName>
</protein>
<reference evidence="1" key="2">
    <citation type="submission" date="2020-11" db="EMBL/GenBank/DDBJ databases">
        <authorList>
            <person name="McCartney M.A."/>
            <person name="Auch B."/>
            <person name="Kono T."/>
            <person name="Mallez S."/>
            <person name="Becker A."/>
            <person name="Gohl D.M."/>
            <person name="Silverstein K.A.T."/>
            <person name="Koren S."/>
            <person name="Bechman K.B."/>
            <person name="Herman A."/>
            <person name="Abrahante J.E."/>
            <person name="Garbe J."/>
        </authorList>
    </citation>
    <scope>NUCLEOTIDE SEQUENCE</scope>
    <source>
        <strain evidence="1">Duluth1</strain>
        <tissue evidence="1">Whole animal</tissue>
    </source>
</reference>
<accession>A0A9D4ELX5</accession>
<comment type="caution">
    <text evidence="1">The sequence shown here is derived from an EMBL/GenBank/DDBJ whole genome shotgun (WGS) entry which is preliminary data.</text>
</comment>
<sequence>MESTVNVYFDNLEQCHRNFDILDKPHLIYNADDKGVAIDHKPPLVISSVSHKQ</sequence>
<keyword evidence="2" id="KW-1185">Reference proteome</keyword>
<dbReference type="EMBL" id="JAIWYP010000008">
    <property type="protein sequence ID" value="KAH3781784.1"/>
    <property type="molecule type" value="Genomic_DNA"/>
</dbReference>
<reference evidence="1" key="1">
    <citation type="journal article" date="2019" name="bioRxiv">
        <title>The Genome of the Zebra Mussel, Dreissena polymorpha: A Resource for Invasive Species Research.</title>
        <authorList>
            <person name="McCartney M.A."/>
            <person name="Auch B."/>
            <person name="Kono T."/>
            <person name="Mallez S."/>
            <person name="Zhang Y."/>
            <person name="Obille A."/>
            <person name="Becker A."/>
            <person name="Abrahante J.E."/>
            <person name="Garbe J."/>
            <person name="Badalamenti J.P."/>
            <person name="Herman A."/>
            <person name="Mangelson H."/>
            <person name="Liachko I."/>
            <person name="Sullivan S."/>
            <person name="Sone E.D."/>
            <person name="Koren S."/>
            <person name="Silverstein K.A.T."/>
            <person name="Beckman K.B."/>
            <person name="Gohl D.M."/>
        </authorList>
    </citation>
    <scope>NUCLEOTIDE SEQUENCE</scope>
    <source>
        <strain evidence="1">Duluth1</strain>
        <tissue evidence="1">Whole animal</tissue>
    </source>
</reference>
<evidence type="ECO:0000313" key="1">
    <source>
        <dbReference type="EMBL" id="KAH3781784.1"/>
    </source>
</evidence>
<proteinExistence type="predicted"/>
<dbReference type="Proteomes" id="UP000828390">
    <property type="component" value="Unassembled WGS sequence"/>
</dbReference>
<organism evidence="1 2">
    <name type="scientific">Dreissena polymorpha</name>
    <name type="common">Zebra mussel</name>
    <name type="synonym">Mytilus polymorpha</name>
    <dbReference type="NCBI Taxonomy" id="45954"/>
    <lineage>
        <taxon>Eukaryota</taxon>
        <taxon>Metazoa</taxon>
        <taxon>Spiralia</taxon>
        <taxon>Lophotrochozoa</taxon>
        <taxon>Mollusca</taxon>
        <taxon>Bivalvia</taxon>
        <taxon>Autobranchia</taxon>
        <taxon>Heteroconchia</taxon>
        <taxon>Euheterodonta</taxon>
        <taxon>Imparidentia</taxon>
        <taxon>Neoheterodontei</taxon>
        <taxon>Myida</taxon>
        <taxon>Dreissenoidea</taxon>
        <taxon>Dreissenidae</taxon>
        <taxon>Dreissena</taxon>
    </lineage>
</organism>
<dbReference type="AlphaFoldDB" id="A0A9D4ELX5"/>
<gene>
    <name evidence="1" type="ORF">DPMN_159689</name>
</gene>